<keyword evidence="3" id="KW-1185">Reference proteome</keyword>
<keyword evidence="1" id="KW-1133">Transmembrane helix</keyword>
<name>A0A8J3YJY4_9ACTN</name>
<reference evidence="2" key="1">
    <citation type="submission" date="2021-01" db="EMBL/GenBank/DDBJ databases">
        <title>Whole genome shotgun sequence of Virgisporangium aliadipatigenens NBRC 105644.</title>
        <authorList>
            <person name="Komaki H."/>
            <person name="Tamura T."/>
        </authorList>
    </citation>
    <scope>NUCLEOTIDE SEQUENCE</scope>
    <source>
        <strain evidence="2">NBRC 105644</strain>
    </source>
</reference>
<dbReference type="Proteomes" id="UP000619260">
    <property type="component" value="Unassembled WGS sequence"/>
</dbReference>
<sequence length="147" mass="15490">MNKIRLYSGAMLMALLLDLANIVGGFLLAAGLLVRVPRVGPTLGRLSERAGPARWIVGVLALVAAGFWIIVHAFSGPHLFHFEVVGLGVGIALLWDRLVGRSTTPREPITPSYGATVTDTTTGLHLLLAVFGLIAIAVGVQGLFTPN</sequence>
<evidence type="ECO:0000313" key="2">
    <source>
        <dbReference type="EMBL" id="GIJ46799.1"/>
    </source>
</evidence>
<comment type="caution">
    <text evidence="2">The sequence shown here is derived from an EMBL/GenBank/DDBJ whole genome shotgun (WGS) entry which is preliminary data.</text>
</comment>
<feature type="transmembrane region" description="Helical" evidence="1">
    <location>
        <begin position="53"/>
        <end position="71"/>
    </location>
</feature>
<accession>A0A8J3YJY4</accession>
<protein>
    <submittedName>
        <fullName evidence="2">Uncharacterized protein</fullName>
    </submittedName>
</protein>
<feature type="transmembrane region" description="Helical" evidence="1">
    <location>
        <begin position="124"/>
        <end position="144"/>
    </location>
</feature>
<dbReference type="AlphaFoldDB" id="A0A8J3YJY4"/>
<evidence type="ECO:0000313" key="3">
    <source>
        <dbReference type="Proteomes" id="UP000619260"/>
    </source>
</evidence>
<proteinExistence type="predicted"/>
<organism evidence="2 3">
    <name type="scientific">Virgisporangium aliadipatigenens</name>
    <dbReference type="NCBI Taxonomy" id="741659"/>
    <lineage>
        <taxon>Bacteria</taxon>
        <taxon>Bacillati</taxon>
        <taxon>Actinomycetota</taxon>
        <taxon>Actinomycetes</taxon>
        <taxon>Micromonosporales</taxon>
        <taxon>Micromonosporaceae</taxon>
        <taxon>Virgisporangium</taxon>
    </lineage>
</organism>
<gene>
    <name evidence="2" type="ORF">Val02_36850</name>
</gene>
<dbReference type="EMBL" id="BOPF01000012">
    <property type="protein sequence ID" value="GIJ46799.1"/>
    <property type="molecule type" value="Genomic_DNA"/>
</dbReference>
<keyword evidence="1" id="KW-0472">Membrane</keyword>
<feature type="transmembrane region" description="Helical" evidence="1">
    <location>
        <begin position="12"/>
        <end position="33"/>
    </location>
</feature>
<evidence type="ECO:0000256" key="1">
    <source>
        <dbReference type="SAM" id="Phobius"/>
    </source>
</evidence>
<keyword evidence="1" id="KW-0812">Transmembrane</keyword>
<feature type="transmembrane region" description="Helical" evidence="1">
    <location>
        <begin position="78"/>
        <end position="95"/>
    </location>
</feature>